<protein>
    <recommendedName>
        <fullName evidence="3">RNase H domain-containing protein</fullName>
    </recommendedName>
</protein>
<dbReference type="OrthoDB" id="6621833at2759"/>
<evidence type="ECO:0008006" key="3">
    <source>
        <dbReference type="Google" id="ProtNLM"/>
    </source>
</evidence>
<gene>
    <name evidence="1" type="ORF">FWK35_00033306</name>
</gene>
<keyword evidence="2" id="KW-1185">Reference proteome</keyword>
<organism evidence="1 2">
    <name type="scientific">Aphis craccivora</name>
    <name type="common">Cowpea aphid</name>
    <dbReference type="NCBI Taxonomy" id="307492"/>
    <lineage>
        <taxon>Eukaryota</taxon>
        <taxon>Metazoa</taxon>
        <taxon>Ecdysozoa</taxon>
        <taxon>Arthropoda</taxon>
        <taxon>Hexapoda</taxon>
        <taxon>Insecta</taxon>
        <taxon>Pterygota</taxon>
        <taxon>Neoptera</taxon>
        <taxon>Paraneoptera</taxon>
        <taxon>Hemiptera</taxon>
        <taxon>Sternorrhyncha</taxon>
        <taxon>Aphidomorpha</taxon>
        <taxon>Aphidoidea</taxon>
        <taxon>Aphididae</taxon>
        <taxon>Aphidini</taxon>
        <taxon>Aphis</taxon>
        <taxon>Aphis</taxon>
    </lineage>
</organism>
<proteinExistence type="predicted"/>
<reference evidence="1 2" key="1">
    <citation type="submission" date="2019-08" db="EMBL/GenBank/DDBJ databases">
        <title>Whole genome of Aphis craccivora.</title>
        <authorList>
            <person name="Voronova N.V."/>
            <person name="Shulinski R.S."/>
            <person name="Bandarenka Y.V."/>
            <person name="Zhorov D.G."/>
            <person name="Warner D."/>
        </authorList>
    </citation>
    <scope>NUCLEOTIDE SEQUENCE [LARGE SCALE GENOMIC DNA]</scope>
    <source>
        <strain evidence="1">180601</strain>
        <tissue evidence="1">Whole Body</tissue>
    </source>
</reference>
<evidence type="ECO:0000313" key="2">
    <source>
        <dbReference type="Proteomes" id="UP000478052"/>
    </source>
</evidence>
<dbReference type="EMBL" id="VUJU01006743">
    <property type="protein sequence ID" value="KAF0747709.1"/>
    <property type="molecule type" value="Genomic_DNA"/>
</dbReference>
<accession>A0A6G0Y289</accession>
<sequence length="125" mass="14442">MGNTIKISISSLINIFDVLELIRNIFRWTNPKLTRKEETVLNRLRIGHTRITHGFLMAREDAPICQTCGTALTVKHIIADCLKYEHERVNHRISYHLDTALGPNQEISIDLINFIKQTKLFNSKT</sequence>
<name>A0A6G0Y289_APHCR</name>
<evidence type="ECO:0000313" key="1">
    <source>
        <dbReference type="EMBL" id="KAF0747709.1"/>
    </source>
</evidence>
<dbReference type="AlphaFoldDB" id="A0A6G0Y289"/>
<dbReference type="Proteomes" id="UP000478052">
    <property type="component" value="Unassembled WGS sequence"/>
</dbReference>
<comment type="caution">
    <text evidence="1">The sequence shown here is derived from an EMBL/GenBank/DDBJ whole genome shotgun (WGS) entry which is preliminary data.</text>
</comment>